<dbReference type="GO" id="GO:0048019">
    <property type="term" value="F:receptor antagonist activity"/>
    <property type="evidence" value="ECO:0007669"/>
    <property type="project" value="TreeGrafter"/>
</dbReference>
<dbReference type="EMBL" id="VSRR010049503">
    <property type="protein sequence ID" value="MPC78838.1"/>
    <property type="molecule type" value="Genomic_DNA"/>
</dbReference>
<dbReference type="GO" id="GO:0005615">
    <property type="term" value="C:extracellular space"/>
    <property type="evidence" value="ECO:0007669"/>
    <property type="project" value="TreeGrafter"/>
</dbReference>
<evidence type="ECO:0000256" key="4">
    <source>
        <dbReference type="ARBA" id="ARBA00022729"/>
    </source>
</evidence>
<sequence length="92" mass="10180">MWTAFFQDFNKSVPHFTGLYNVAASSLSMYEQGAAVCSQPIKRGYCRALYFKWAWSQESGTCVSFVYGGCEGNDNSFESEENCLSVCGATLV</sequence>
<dbReference type="SMART" id="SM00131">
    <property type="entry name" value="KU"/>
    <property type="match status" value="1"/>
</dbReference>
<evidence type="ECO:0000313" key="8">
    <source>
        <dbReference type="EMBL" id="MPC78838.1"/>
    </source>
</evidence>
<evidence type="ECO:0000256" key="3">
    <source>
        <dbReference type="ARBA" id="ARBA00022690"/>
    </source>
</evidence>
<dbReference type="GO" id="GO:0050431">
    <property type="term" value="F:transforming growth factor beta binding"/>
    <property type="evidence" value="ECO:0007669"/>
    <property type="project" value="TreeGrafter"/>
</dbReference>
<dbReference type="PRINTS" id="PR00759">
    <property type="entry name" value="BASICPTASE"/>
</dbReference>
<accession>A0A5B7IDA6</accession>
<dbReference type="OrthoDB" id="196393at2759"/>
<comment type="subcellular location">
    <subcellularLocation>
        <location evidence="1">Secreted</location>
    </subcellularLocation>
</comment>
<keyword evidence="3" id="KW-0646">Protease inhibitor</keyword>
<dbReference type="InterPro" id="IPR020901">
    <property type="entry name" value="Prtase_inh_Kunz-CS"/>
</dbReference>
<evidence type="ECO:0000259" key="7">
    <source>
        <dbReference type="PROSITE" id="PS50279"/>
    </source>
</evidence>
<protein>
    <submittedName>
        <fullName evidence="8">Amyloid-like protein 2</fullName>
    </submittedName>
</protein>
<reference evidence="8 9" key="1">
    <citation type="submission" date="2019-05" db="EMBL/GenBank/DDBJ databases">
        <title>Another draft genome of Portunus trituberculatus and its Hox gene families provides insights of decapod evolution.</title>
        <authorList>
            <person name="Jeong J.-H."/>
            <person name="Song I."/>
            <person name="Kim S."/>
            <person name="Choi T."/>
            <person name="Kim D."/>
            <person name="Ryu S."/>
            <person name="Kim W."/>
        </authorList>
    </citation>
    <scope>NUCLEOTIDE SEQUENCE [LARGE SCALE GENOMIC DNA]</scope>
    <source>
        <tissue evidence="8">Muscle</tissue>
    </source>
</reference>
<dbReference type="InterPro" id="IPR036880">
    <property type="entry name" value="Kunitz_BPTI_sf"/>
</dbReference>
<keyword evidence="2" id="KW-0964">Secreted</keyword>
<dbReference type="SUPFAM" id="SSF57362">
    <property type="entry name" value="BPTI-like"/>
    <property type="match status" value="1"/>
</dbReference>
<evidence type="ECO:0000256" key="2">
    <source>
        <dbReference type="ARBA" id="ARBA00022525"/>
    </source>
</evidence>
<feature type="domain" description="BPTI/Kunitz inhibitor" evidence="7">
    <location>
        <begin position="37"/>
        <end position="87"/>
    </location>
</feature>
<evidence type="ECO:0000256" key="6">
    <source>
        <dbReference type="ARBA" id="ARBA00023157"/>
    </source>
</evidence>
<dbReference type="Pfam" id="PF00014">
    <property type="entry name" value="Kunitz_BPTI"/>
    <property type="match status" value="1"/>
</dbReference>
<dbReference type="CDD" id="cd00109">
    <property type="entry name" value="Kunitz-type"/>
    <property type="match status" value="1"/>
</dbReference>
<evidence type="ECO:0000256" key="5">
    <source>
        <dbReference type="ARBA" id="ARBA00022900"/>
    </source>
</evidence>
<dbReference type="PROSITE" id="PS00280">
    <property type="entry name" value="BPTI_KUNITZ_1"/>
    <property type="match status" value="1"/>
</dbReference>
<dbReference type="Gene3D" id="4.10.410.10">
    <property type="entry name" value="Pancreatic trypsin inhibitor Kunitz domain"/>
    <property type="match status" value="1"/>
</dbReference>
<dbReference type="GO" id="GO:0004867">
    <property type="term" value="F:serine-type endopeptidase inhibitor activity"/>
    <property type="evidence" value="ECO:0007669"/>
    <property type="project" value="UniProtKB-KW"/>
</dbReference>
<keyword evidence="9" id="KW-1185">Reference proteome</keyword>
<name>A0A5B7IDA6_PORTR</name>
<evidence type="ECO:0000313" key="9">
    <source>
        <dbReference type="Proteomes" id="UP000324222"/>
    </source>
</evidence>
<dbReference type="PANTHER" id="PTHR45938">
    <property type="entry name" value="ACP24A4-RELATED"/>
    <property type="match status" value="1"/>
</dbReference>
<keyword evidence="5" id="KW-0722">Serine protease inhibitor</keyword>
<comment type="caution">
    <text evidence="8">The sequence shown here is derived from an EMBL/GenBank/DDBJ whole genome shotgun (WGS) entry which is preliminary data.</text>
</comment>
<evidence type="ECO:0000256" key="1">
    <source>
        <dbReference type="ARBA" id="ARBA00004613"/>
    </source>
</evidence>
<dbReference type="PROSITE" id="PS50279">
    <property type="entry name" value="BPTI_KUNITZ_2"/>
    <property type="match status" value="1"/>
</dbReference>
<dbReference type="AlphaFoldDB" id="A0A5B7IDA6"/>
<keyword evidence="6" id="KW-1015">Disulfide bond</keyword>
<proteinExistence type="predicted"/>
<dbReference type="InterPro" id="IPR002223">
    <property type="entry name" value="Kunitz_BPTI"/>
</dbReference>
<dbReference type="FunFam" id="4.10.410.10:FF:000020">
    <property type="entry name" value="Collagen, type VI, alpha 3"/>
    <property type="match status" value="1"/>
</dbReference>
<dbReference type="Proteomes" id="UP000324222">
    <property type="component" value="Unassembled WGS sequence"/>
</dbReference>
<dbReference type="PANTHER" id="PTHR45938:SF11">
    <property type="entry name" value="WAP, KAZAL, IMMUNOGLOBULIN, KUNITZ AND NTR DOMAIN-CONTAINING PROTEIN 2-LIKE"/>
    <property type="match status" value="1"/>
</dbReference>
<gene>
    <name evidence="8" type="primary">APLP2</name>
    <name evidence="8" type="ORF">E2C01_073336</name>
</gene>
<keyword evidence="4" id="KW-0732">Signal</keyword>
<organism evidence="8 9">
    <name type="scientific">Portunus trituberculatus</name>
    <name type="common">Swimming crab</name>
    <name type="synonym">Neptunus trituberculatus</name>
    <dbReference type="NCBI Taxonomy" id="210409"/>
    <lineage>
        <taxon>Eukaryota</taxon>
        <taxon>Metazoa</taxon>
        <taxon>Ecdysozoa</taxon>
        <taxon>Arthropoda</taxon>
        <taxon>Crustacea</taxon>
        <taxon>Multicrustacea</taxon>
        <taxon>Malacostraca</taxon>
        <taxon>Eumalacostraca</taxon>
        <taxon>Eucarida</taxon>
        <taxon>Decapoda</taxon>
        <taxon>Pleocyemata</taxon>
        <taxon>Brachyura</taxon>
        <taxon>Eubrachyura</taxon>
        <taxon>Portunoidea</taxon>
        <taxon>Portunidae</taxon>
        <taxon>Portuninae</taxon>
        <taxon>Portunus</taxon>
    </lineage>
</organism>